<reference evidence="1 2" key="1">
    <citation type="journal article" date="2023" name="bioRxiv">
        <title>Conserved and derived expression patterns and positive selection on dental genes reveal complex evolutionary context of ever-growing rodent molars.</title>
        <authorList>
            <person name="Calamari Z.T."/>
            <person name="Song A."/>
            <person name="Cohen E."/>
            <person name="Akter M."/>
            <person name="Roy R.D."/>
            <person name="Hallikas O."/>
            <person name="Christensen M.M."/>
            <person name="Li P."/>
            <person name="Marangoni P."/>
            <person name="Jernvall J."/>
            <person name="Klein O.D."/>
        </authorList>
    </citation>
    <scope>NUCLEOTIDE SEQUENCE [LARGE SCALE GENOMIC DNA]</scope>
    <source>
        <strain evidence="1">V071</strain>
    </source>
</reference>
<dbReference type="EMBL" id="JBBHLL010000307">
    <property type="protein sequence ID" value="KAK7806273.1"/>
    <property type="molecule type" value="Genomic_DNA"/>
</dbReference>
<evidence type="ECO:0000313" key="2">
    <source>
        <dbReference type="Proteomes" id="UP001488838"/>
    </source>
</evidence>
<dbReference type="Proteomes" id="UP001488838">
    <property type="component" value="Unassembled WGS sequence"/>
</dbReference>
<gene>
    <name evidence="1" type="ORF">U0070_023888</name>
</gene>
<protein>
    <submittedName>
        <fullName evidence="1">Uncharacterized protein</fullName>
    </submittedName>
</protein>
<organism evidence="1 2">
    <name type="scientific">Myodes glareolus</name>
    <name type="common">Bank vole</name>
    <name type="synonym">Clethrionomys glareolus</name>
    <dbReference type="NCBI Taxonomy" id="447135"/>
    <lineage>
        <taxon>Eukaryota</taxon>
        <taxon>Metazoa</taxon>
        <taxon>Chordata</taxon>
        <taxon>Craniata</taxon>
        <taxon>Vertebrata</taxon>
        <taxon>Euteleostomi</taxon>
        <taxon>Mammalia</taxon>
        <taxon>Eutheria</taxon>
        <taxon>Euarchontoglires</taxon>
        <taxon>Glires</taxon>
        <taxon>Rodentia</taxon>
        <taxon>Myomorpha</taxon>
        <taxon>Muroidea</taxon>
        <taxon>Cricetidae</taxon>
        <taxon>Arvicolinae</taxon>
        <taxon>Myodes</taxon>
    </lineage>
</organism>
<proteinExistence type="predicted"/>
<name>A0AAW0HW16_MYOGA</name>
<evidence type="ECO:0000313" key="1">
    <source>
        <dbReference type="EMBL" id="KAK7806273.1"/>
    </source>
</evidence>
<comment type="caution">
    <text evidence="1">The sequence shown here is derived from an EMBL/GenBank/DDBJ whole genome shotgun (WGS) entry which is preliminary data.</text>
</comment>
<keyword evidence="2" id="KW-1185">Reference proteome</keyword>
<dbReference type="AlphaFoldDB" id="A0AAW0HW16"/>
<accession>A0AAW0HW16</accession>
<sequence length="63" mass="7072">MVLTEPLTEAHTAVRGSGCSRPRRHHRCARSVHEFSVKDFDGHMICLDKYKGFVCVVTNVASQ</sequence>
<dbReference type="Gene3D" id="3.40.30.10">
    <property type="entry name" value="Glutaredoxin"/>
    <property type="match status" value="1"/>
</dbReference>